<gene>
    <name evidence="1" type="ORF">ABT39_MTgene5562</name>
</gene>
<protein>
    <submittedName>
        <fullName evidence="1">Uncharacterized protein</fullName>
    </submittedName>
</protein>
<geneLocation type="mitochondrion" evidence="1"/>
<keyword evidence="1" id="KW-0496">Mitochondrion</keyword>
<comment type="caution">
    <text evidence="1">The sequence shown here is derived from an EMBL/GenBank/DDBJ whole genome shotgun (WGS) entry which is preliminary data.</text>
</comment>
<sequence length="79" mass="9448">MFFHLDAFYPSTLSWDNSYLAIAPYYIHSKLFHSLIRYLTCDLSPKTSRKSVWIVVGQRRFRISKPPSWPLIGQRQERE</sequence>
<name>A0A117NGU8_PICGL</name>
<evidence type="ECO:0000313" key="1">
    <source>
        <dbReference type="EMBL" id="KUM47377.1"/>
    </source>
</evidence>
<proteinExistence type="predicted"/>
<reference evidence="1" key="1">
    <citation type="journal article" date="2015" name="Genome Biol. Evol.">
        <title>Organellar Genomes of White Spruce (Picea glauca): Assembly and Annotation.</title>
        <authorList>
            <person name="Jackman S.D."/>
            <person name="Warren R.L."/>
            <person name="Gibb E.A."/>
            <person name="Vandervalk B.P."/>
            <person name="Mohamadi H."/>
            <person name="Chu J."/>
            <person name="Raymond A."/>
            <person name="Pleasance S."/>
            <person name="Coope R."/>
            <person name="Wildung M.R."/>
            <person name="Ritland C.E."/>
            <person name="Bousquet J."/>
            <person name="Jones S.J."/>
            <person name="Bohlmann J."/>
            <person name="Birol I."/>
        </authorList>
    </citation>
    <scope>NUCLEOTIDE SEQUENCE [LARGE SCALE GENOMIC DNA]</scope>
    <source>
        <tissue evidence="1">Flushing bud</tissue>
    </source>
</reference>
<organism evidence="1">
    <name type="scientific">Picea glauca</name>
    <name type="common">White spruce</name>
    <name type="synonym">Pinus glauca</name>
    <dbReference type="NCBI Taxonomy" id="3330"/>
    <lineage>
        <taxon>Eukaryota</taxon>
        <taxon>Viridiplantae</taxon>
        <taxon>Streptophyta</taxon>
        <taxon>Embryophyta</taxon>
        <taxon>Tracheophyta</taxon>
        <taxon>Spermatophyta</taxon>
        <taxon>Pinopsida</taxon>
        <taxon>Pinidae</taxon>
        <taxon>Conifers I</taxon>
        <taxon>Pinales</taxon>
        <taxon>Pinaceae</taxon>
        <taxon>Picea</taxon>
    </lineage>
</organism>
<dbReference type="AlphaFoldDB" id="A0A117NGU8"/>
<accession>A0A117NGU8</accession>
<dbReference type="EMBL" id="LKAM01000007">
    <property type="protein sequence ID" value="KUM47377.1"/>
    <property type="molecule type" value="Genomic_DNA"/>
</dbReference>